<reference evidence="8 9" key="1">
    <citation type="submission" date="2023-08" db="EMBL/GenBank/DDBJ databases">
        <title>Genome sequence of Thermaerobacter compostii strain Ins1, a spore-forming filamentous bacterium isolated from a deep geothermal reservoir.</title>
        <authorList>
            <person name="Bregnard D."/>
            <person name="Gonzalez D."/>
            <person name="Junier P."/>
        </authorList>
    </citation>
    <scope>NUCLEOTIDE SEQUENCE [LARGE SCALE GENOMIC DNA]</scope>
    <source>
        <strain evidence="8 9">Ins1</strain>
    </source>
</reference>
<dbReference type="EC" id="2.1.1.190" evidence="8"/>
<dbReference type="PROSITE" id="PS01231">
    <property type="entry name" value="TRMA_2"/>
    <property type="match status" value="1"/>
</dbReference>
<dbReference type="NCBIfam" id="TIGR00479">
    <property type="entry name" value="rumA"/>
    <property type="match status" value="1"/>
</dbReference>
<dbReference type="SUPFAM" id="SSF53335">
    <property type="entry name" value="S-adenosyl-L-methionine-dependent methyltransferases"/>
    <property type="match status" value="1"/>
</dbReference>
<proteinExistence type="inferred from homology"/>
<dbReference type="Gene3D" id="2.40.50.1070">
    <property type="match status" value="1"/>
</dbReference>
<evidence type="ECO:0000256" key="6">
    <source>
        <dbReference type="SAM" id="MobiDB-lite"/>
    </source>
</evidence>
<dbReference type="PROSITE" id="PS01230">
    <property type="entry name" value="TRMA_1"/>
    <property type="match status" value="1"/>
</dbReference>
<evidence type="ECO:0000256" key="1">
    <source>
        <dbReference type="ARBA" id="ARBA00022603"/>
    </source>
</evidence>
<organism evidence="8 9">
    <name type="scientific">Thermaerobacter composti</name>
    <dbReference type="NCBI Taxonomy" id="554949"/>
    <lineage>
        <taxon>Bacteria</taxon>
        <taxon>Bacillati</taxon>
        <taxon>Bacillota</taxon>
        <taxon>Clostridia</taxon>
        <taxon>Eubacteriales</taxon>
        <taxon>Clostridiales Family XVII. Incertae Sedis</taxon>
        <taxon>Thermaerobacter</taxon>
    </lineage>
</organism>
<protein>
    <submittedName>
        <fullName evidence="8">23S rRNA (Uracil(1939)-C(5))-methyltransferase RlmD</fullName>
        <ecNumber evidence="8">2.1.1.190</ecNumber>
    </submittedName>
</protein>
<dbReference type="PANTHER" id="PTHR11061:SF30">
    <property type="entry name" value="TRNA (URACIL(54)-C(5))-METHYLTRANSFERASE"/>
    <property type="match status" value="1"/>
</dbReference>
<dbReference type="PROSITE" id="PS50926">
    <property type="entry name" value="TRAM"/>
    <property type="match status" value="1"/>
</dbReference>
<accession>A0ABZ0QRZ3</accession>
<dbReference type="InterPro" id="IPR012340">
    <property type="entry name" value="NA-bd_OB-fold"/>
</dbReference>
<dbReference type="SUPFAM" id="SSF50249">
    <property type="entry name" value="Nucleic acid-binding proteins"/>
    <property type="match status" value="1"/>
</dbReference>
<dbReference type="Gene3D" id="3.40.50.150">
    <property type="entry name" value="Vaccinia Virus protein VP39"/>
    <property type="match status" value="2"/>
</dbReference>
<dbReference type="PROSITE" id="PS51687">
    <property type="entry name" value="SAM_MT_RNA_M5U"/>
    <property type="match status" value="1"/>
</dbReference>
<dbReference type="InterPro" id="IPR010280">
    <property type="entry name" value="U5_MeTrfase_fam"/>
</dbReference>
<evidence type="ECO:0000259" key="7">
    <source>
        <dbReference type="PROSITE" id="PS50926"/>
    </source>
</evidence>
<feature type="domain" description="TRAM" evidence="7">
    <location>
        <begin position="10"/>
        <end position="68"/>
    </location>
</feature>
<dbReference type="Proteomes" id="UP001304683">
    <property type="component" value="Chromosome"/>
</dbReference>
<sequence length="560" mass="60174">MARQRTQPAPLEPGQVVELEPHGVAAGGDAVARYDGMVVFVPWVAPGDRVRARVTEVKRRFARAQPVAVVAPGPHRVEPRCPFFARCGGCRLQHLAYPQQLAWKRQMVIDALERIARIPSPPVAEAVGMDPPWHYRNKAAIPVRRLPSGRVAMGFFAAGTHQVVDMGWTGCAIQHPVIDQVIAALRRWLEEDPDGRATSTYDEARHEGLLRHLVVRVGLRSGEALAGLVVNGDGLPGEDRLARYLRREVPALVGVVKNVNRRPGNTILGPETHPLDGRPWIVDRLGGLRFRISLTSFYQVNPIQAERLYRLALDHALGEPAPGARDGDFWLIDAYAGIGTLALLAAARLRAAAARHRPGAGRWRVTAIEVVPEAVADARINAALNGLAGVEFLTGSVEEVLPRLAAAFRRGEGGQGRPPAAEAATGPDDDPPVPAAGDDRRRPDVIILDPPRKGCDPAALAACLELAPRRIVYVSCNPVTLARDLAVLCATGSPAAPPLPAAVAGSGTGRPGAARSGHLRSRYRLVSVRPVDMFPHTAHVECLALLQRDEPAPPTGRTGE</sequence>
<comment type="similarity">
    <text evidence="4">Belongs to the class I-like SAM-binding methyltransferase superfamily. RNA M5U methyltransferase family.</text>
</comment>
<dbReference type="RefSeq" id="WP_318751028.1">
    <property type="nucleotide sequence ID" value="NZ_CP132508.1"/>
</dbReference>
<evidence type="ECO:0000256" key="2">
    <source>
        <dbReference type="ARBA" id="ARBA00022679"/>
    </source>
</evidence>
<keyword evidence="2 4" id="KW-0808">Transferase</keyword>
<feature type="compositionally biased region" description="Basic and acidic residues" evidence="6">
    <location>
        <begin position="437"/>
        <end position="448"/>
    </location>
</feature>
<dbReference type="InterPro" id="IPR002792">
    <property type="entry name" value="TRAM_dom"/>
</dbReference>
<feature type="active site" evidence="5">
    <location>
        <position position="476"/>
    </location>
</feature>
<keyword evidence="3 4" id="KW-0949">S-adenosyl-L-methionine</keyword>
<dbReference type="Pfam" id="PF01938">
    <property type="entry name" value="TRAM"/>
    <property type="match status" value="1"/>
</dbReference>
<dbReference type="GO" id="GO:0032259">
    <property type="term" value="P:methylation"/>
    <property type="evidence" value="ECO:0007669"/>
    <property type="project" value="UniProtKB-KW"/>
</dbReference>
<dbReference type="PANTHER" id="PTHR11061">
    <property type="entry name" value="RNA M5U METHYLTRANSFERASE"/>
    <property type="match status" value="1"/>
</dbReference>
<dbReference type="Gene3D" id="2.40.50.140">
    <property type="entry name" value="Nucleic acid-binding proteins"/>
    <property type="match status" value="1"/>
</dbReference>
<evidence type="ECO:0000313" key="8">
    <source>
        <dbReference type="EMBL" id="WPD19517.1"/>
    </source>
</evidence>
<keyword evidence="1 4" id="KW-0489">Methyltransferase</keyword>
<feature type="binding site" evidence="4">
    <location>
        <position position="335"/>
    </location>
    <ligand>
        <name>S-adenosyl-L-methionine</name>
        <dbReference type="ChEBI" id="CHEBI:59789"/>
    </ligand>
</feature>
<dbReference type="InterPro" id="IPR030390">
    <property type="entry name" value="MeTrfase_TrmA_AS"/>
</dbReference>
<evidence type="ECO:0000256" key="5">
    <source>
        <dbReference type="PROSITE-ProRule" id="PRU10015"/>
    </source>
</evidence>
<dbReference type="InterPro" id="IPR030391">
    <property type="entry name" value="MeTrfase_TrmA_CS"/>
</dbReference>
<dbReference type="Pfam" id="PF05958">
    <property type="entry name" value="tRNA_U5-meth_tr"/>
    <property type="match status" value="1"/>
</dbReference>
<name>A0ABZ0QRZ3_9FIRM</name>
<evidence type="ECO:0000256" key="4">
    <source>
        <dbReference type="PROSITE-ProRule" id="PRU01024"/>
    </source>
</evidence>
<dbReference type="EMBL" id="CP132508">
    <property type="protein sequence ID" value="WPD19517.1"/>
    <property type="molecule type" value="Genomic_DNA"/>
</dbReference>
<dbReference type="InterPro" id="IPR029063">
    <property type="entry name" value="SAM-dependent_MTases_sf"/>
</dbReference>
<feature type="binding site" evidence="4">
    <location>
        <position position="369"/>
    </location>
    <ligand>
        <name>S-adenosyl-L-methionine</name>
        <dbReference type="ChEBI" id="CHEBI:59789"/>
    </ligand>
</feature>
<feature type="binding site" evidence="4">
    <location>
        <position position="449"/>
    </location>
    <ligand>
        <name>S-adenosyl-L-methionine</name>
        <dbReference type="ChEBI" id="CHEBI:59789"/>
    </ligand>
</feature>
<feature type="binding site" evidence="4">
    <location>
        <position position="299"/>
    </location>
    <ligand>
        <name>S-adenosyl-L-methionine</name>
        <dbReference type="ChEBI" id="CHEBI:59789"/>
    </ligand>
</feature>
<dbReference type="GO" id="GO:0008168">
    <property type="term" value="F:methyltransferase activity"/>
    <property type="evidence" value="ECO:0007669"/>
    <property type="project" value="UniProtKB-KW"/>
</dbReference>
<gene>
    <name evidence="8" type="primary">rlmD</name>
    <name evidence="8" type="ORF">Q5761_02270</name>
</gene>
<dbReference type="CDD" id="cd02440">
    <property type="entry name" value="AdoMet_MTases"/>
    <property type="match status" value="1"/>
</dbReference>
<feature type="region of interest" description="Disordered" evidence="6">
    <location>
        <begin position="409"/>
        <end position="448"/>
    </location>
</feature>
<evidence type="ECO:0000313" key="9">
    <source>
        <dbReference type="Proteomes" id="UP001304683"/>
    </source>
</evidence>
<keyword evidence="9" id="KW-1185">Reference proteome</keyword>
<feature type="active site" description="Nucleophile" evidence="4">
    <location>
        <position position="476"/>
    </location>
</feature>
<evidence type="ECO:0000256" key="3">
    <source>
        <dbReference type="ARBA" id="ARBA00022691"/>
    </source>
</evidence>